<proteinExistence type="predicted"/>
<evidence type="ECO:0000313" key="3">
    <source>
        <dbReference type="EMBL" id="QCK87076.1"/>
    </source>
</evidence>
<feature type="chain" id="PRO_5020438609" description="DUF680 domain-containing protein" evidence="2">
    <location>
        <begin position="23"/>
        <end position="76"/>
    </location>
</feature>
<evidence type="ECO:0000256" key="2">
    <source>
        <dbReference type="SAM" id="SignalP"/>
    </source>
</evidence>
<name>A0A4D7QNH7_9HYPH</name>
<protein>
    <recommendedName>
        <fullName evidence="5">DUF680 domain-containing protein</fullName>
    </recommendedName>
</protein>
<dbReference type="RefSeq" id="WP_137100407.1">
    <property type="nucleotide sequence ID" value="NZ_CP039865.1"/>
</dbReference>
<feature type="region of interest" description="Disordered" evidence="1">
    <location>
        <begin position="54"/>
        <end position="76"/>
    </location>
</feature>
<organism evidence="3 4">
    <name type="scientific">Phreatobacter aquaticus</name>
    <dbReference type="NCBI Taxonomy" id="2570229"/>
    <lineage>
        <taxon>Bacteria</taxon>
        <taxon>Pseudomonadati</taxon>
        <taxon>Pseudomonadota</taxon>
        <taxon>Alphaproteobacteria</taxon>
        <taxon>Hyphomicrobiales</taxon>
        <taxon>Phreatobacteraceae</taxon>
        <taxon>Phreatobacter</taxon>
    </lineage>
</organism>
<feature type="signal peptide" evidence="2">
    <location>
        <begin position="1"/>
        <end position="22"/>
    </location>
</feature>
<sequence>MKKIILAASLLAPLALGSAAMAQEAGSFSSPVTAEQAVTNVSSPREFTLRNVSRPAAPASQSGYQAEWPQGNGFGS</sequence>
<evidence type="ECO:0000313" key="4">
    <source>
        <dbReference type="Proteomes" id="UP000298588"/>
    </source>
</evidence>
<keyword evidence="2" id="KW-0732">Signal</keyword>
<keyword evidence="4" id="KW-1185">Reference proteome</keyword>
<dbReference type="AlphaFoldDB" id="A0A4D7QNH7"/>
<evidence type="ECO:0008006" key="5">
    <source>
        <dbReference type="Google" id="ProtNLM"/>
    </source>
</evidence>
<gene>
    <name evidence="3" type="ORF">E8L99_15550</name>
</gene>
<evidence type="ECO:0000256" key="1">
    <source>
        <dbReference type="SAM" id="MobiDB-lite"/>
    </source>
</evidence>
<dbReference type="KEGG" id="paqt:E8L99_15550"/>
<accession>A0A4D7QNH7</accession>
<dbReference type="Proteomes" id="UP000298588">
    <property type="component" value="Chromosome"/>
</dbReference>
<dbReference type="EMBL" id="CP039865">
    <property type="protein sequence ID" value="QCK87076.1"/>
    <property type="molecule type" value="Genomic_DNA"/>
</dbReference>
<reference evidence="3 4" key="1">
    <citation type="submission" date="2019-04" db="EMBL/GenBank/DDBJ databases">
        <title>Phreatobacter aquaticus sp. nov.</title>
        <authorList>
            <person name="Choi A."/>
            <person name="Baek K."/>
        </authorList>
    </citation>
    <scope>NUCLEOTIDE SEQUENCE [LARGE SCALE GENOMIC DNA]</scope>
    <source>
        <strain evidence="3 4">NMCR1094</strain>
    </source>
</reference>